<reference evidence="1 2" key="1">
    <citation type="submission" date="2019-11" db="EMBL/GenBank/DDBJ databases">
        <title>Streptococcus uberis isolated from clinical mastitis cases on a southeastern Queensland dairy.</title>
        <authorList>
            <person name="Workentine M.L."/>
            <person name="Price R."/>
            <person name="Olchowy T."/>
        </authorList>
    </citation>
    <scope>NUCLEOTIDE SEQUENCE [LARGE SCALE GENOMIC DNA]</scope>
    <source>
        <strain evidence="1 2">OLC4459-A17</strain>
    </source>
</reference>
<dbReference type="InterPro" id="IPR051471">
    <property type="entry name" value="Bacterial_PTS_sugar_comp"/>
</dbReference>
<comment type="caution">
    <text evidence="1">The sequence shown here is derived from an EMBL/GenBank/DDBJ whole genome shotgun (WGS) entry which is preliminary data.</text>
</comment>
<organism evidence="1 2">
    <name type="scientific">Streptococcus uberis</name>
    <dbReference type="NCBI Taxonomy" id="1349"/>
    <lineage>
        <taxon>Bacteria</taxon>
        <taxon>Bacillati</taxon>
        <taxon>Bacillota</taxon>
        <taxon>Bacilli</taxon>
        <taxon>Lactobacillales</taxon>
        <taxon>Streptococcaceae</taxon>
        <taxon>Streptococcus</taxon>
    </lineage>
</organism>
<evidence type="ECO:0000313" key="2">
    <source>
        <dbReference type="Proteomes" id="UP000483839"/>
    </source>
</evidence>
<proteinExistence type="predicted"/>
<gene>
    <name evidence="1" type="ORF">GKS16_01610</name>
</gene>
<accession>A0A2X4H2A2</accession>
<dbReference type="GO" id="GO:0016020">
    <property type="term" value="C:membrane"/>
    <property type="evidence" value="ECO:0007669"/>
    <property type="project" value="InterPro"/>
</dbReference>
<dbReference type="PANTHER" id="PTHR33799">
    <property type="entry name" value="PTS PERMEASE-RELATED-RELATED"/>
    <property type="match status" value="1"/>
</dbReference>
<dbReference type="EMBL" id="WLXI01000008">
    <property type="protein sequence ID" value="MTD00982.1"/>
    <property type="molecule type" value="Genomic_DNA"/>
</dbReference>
<name>A0A2X4H2A2_STRUB</name>
<dbReference type="PROSITE" id="PS51096">
    <property type="entry name" value="PTS_EIIA_TYPE_4"/>
    <property type="match status" value="1"/>
</dbReference>
<dbReference type="InterPro" id="IPR036662">
    <property type="entry name" value="PTS_EIIA_man-typ_sf"/>
</dbReference>
<dbReference type="Gene3D" id="3.40.50.510">
    <property type="entry name" value="Phosphotransferase system, mannose-type IIA component"/>
    <property type="match status" value="1"/>
</dbReference>
<dbReference type="SUPFAM" id="SSF53062">
    <property type="entry name" value="PTS system fructose IIA component-like"/>
    <property type="match status" value="1"/>
</dbReference>
<dbReference type="Proteomes" id="UP000483839">
    <property type="component" value="Unassembled WGS sequence"/>
</dbReference>
<sequence>MKYLILVSHGDFAIGLKNTLAMFVEEKSDQVMAFGLKVGASVETFAEDFRNQIKDLTVNDDIILLADIVGGSPLTTALEVLSDRNLLGQVTVLGGMNLPMAVTSLLMKDELEGAAFVETVLFEARNGLQEFQLQGFDSDELEEDI</sequence>
<dbReference type="PANTHER" id="PTHR33799:SF1">
    <property type="entry name" value="PTS SYSTEM MANNOSE-SPECIFIC EIIAB COMPONENT-RELATED"/>
    <property type="match status" value="1"/>
</dbReference>
<dbReference type="AlphaFoldDB" id="A0A2X4H2A2"/>
<dbReference type="OMA" id="NFPMALN"/>
<dbReference type="InterPro" id="IPR004701">
    <property type="entry name" value="PTS_EIIA_man-typ"/>
</dbReference>
<dbReference type="GO" id="GO:0009401">
    <property type="term" value="P:phosphoenolpyruvate-dependent sugar phosphotransferase system"/>
    <property type="evidence" value="ECO:0007669"/>
    <property type="project" value="InterPro"/>
</dbReference>
<dbReference type="Pfam" id="PF03610">
    <property type="entry name" value="EIIA-man"/>
    <property type="match status" value="1"/>
</dbReference>
<evidence type="ECO:0000313" key="1">
    <source>
        <dbReference type="EMBL" id="MTD00982.1"/>
    </source>
</evidence>
<protein>
    <submittedName>
        <fullName evidence="1">PTS fructose transporter subunit IIA</fullName>
    </submittedName>
</protein>
<dbReference type="RefSeq" id="WP_012657736.1">
    <property type="nucleotide sequence ID" value="NZ_CP022435.1"/>
</dbReference>